<evidence type="ECO:0000313" key="10">
    <source>
        <dbReference type="Proteomes" id="UP000520011"/>
    </source>
</evidence>
<dbReference type="GO" id="GO:0022857">
    <property type="term" value="F:transmembrane transporter activity"/>
    <property type="evidence" value="ECO:0007669"/>
    <property type="project" value="InterPro"/>
</dbReference>
<comment type="similarity">
    <text evidence="7">Belongs to the drug/metabolite transporter (DMT) superfamily. Small multidrug resistance (SMR) (TC 2.A.7.1) family.</text>
</comment>
<dbReference type="Gene3D" id="1.10.3730.20">
    <property type="match status" value="1"/>
</dbReference>
<feature type="transmembrane region" description="Helical" evidence="8">
    <location>
        <begin position="31"/>
        <end position="50"/>
    </location>
</feature>
<evidence type="ECO:0000256" key="3">
    <source>
        <dbReference type="ARBA" id="ARBA00022475"/>
    </source>
</evidence>
<evidence type="ECO:0000256" key="2">
    <source>
        <dbReference type="ARBA" id="ARBA00022448"/>
    </source>
</evidence>
<keyword evidence="4 7" id="KW-0812">Transmembrane</keyword>
<comment type="caution">
    <text evidence="9">The sequence shown here is derived from an EMBL/GenBank/DDBJ whole genome shotgun (WGS) entry which is preliminary data.</text>
</comment>
<evidence type="ECO:0000256" key="1">
    <source>
        <dbReference type="ARBA" id="ARBA00004651"/>
    </source>
</evidence>
<evidence type="ECO:0000256" key="5">
    <source>
        <dbReference type="ARBA" id="ARBA00022989"/>
    </source>
</evidence>
<dbReference type="AlphaFoldDB" id="A0A7W8ISN3"/>
<feature type="transmembrane region" description="Helical" evidence="8">
    <location>
        <begin position="6"/>
        <end position="24"/>
    </location>
</feature>
<feature type="transmembrane region" description="Helical" evidence="8">
    <location>
        <begin position="56"/>
        <end position="79"/>
    </location>
</feature>
<gene>
    <name evidence="9" type="ORF">HNQ34_003080</name>
</gene>
<name>A0A7W8ISN3_9BACL</name>
<accession>A0A7W8ISN3</accession>
<dbReference type="Pfam" id="PF00893">
    <property type="entry name" value="Multi_Drug_Res"/>
    <property type="match status" value="1"/>
</dbReference>
<dbReference type="GO" id="GO:0005886">
    <property type="term" value="C:plasma membrane"/>
    <property type="evidence" value="ECO:0007669"/>
    <property type="project" value="UniProtKB-SubCell"/>
</dbReference>
<evidence type="ECO:0000256" key="8">
    <source>
        <dbReference type="SAM" id="Phobius"/>
    </source>
</evidence>
<dbReference type="PANTHER" id="PTHR30561:SF0">
    <property type="entry name" value="GUANIDINIUM EXPORTER"/>
    <property type="match status" value="1"/>
</dbReference>
<dbReference type="InterPro" id="IPR037185">
    <property type="entry name" value="EmrE-like"/>
</dbReference>
<evidence type="ECO:0000256" key="7">
    <source>
        <dbReference type="RuleBase" id="RU003942"/>
    </source>
</evidence>
<keyword evidence="6 8" id="KW-0472">Membrane</keyword>
<evidence type="ECO:0000256" key="6">
    <source>
        <dbReference type="ARBA" id="ARBA00023136"/>
    </source>
</evidence>
<keyword evidence="2" id="KW-0813">Transport</keyword>
<sequence length="104" mass="11437">MGWTFLVLAGMFEVVGVMGMNLIMKHGKWQSYLVTMIGFVISFCFLASAMETLPMGLSYAVWTGIGTIGGTVVGMLYYGEPKDWKRISFIGIIIVAVIGLKWTS</sequence>
<evidence type="ECO:0000256" key="4">
    <source>
        <dbReference type="ARBA" id="ARBA00022692"/>
    </source>
</evidence>
<dbReference type="Proteomes" id="UP000520011">
    <property type="component" value="Unassembled WGS sequence"/>
</dbReference>
<proteinExistence type="inferred from homology"/>
<evidence type="ECO:0000313" key="9">
    <source>
        <dbReference type="EMBL" id="MBB5325973.1"/>
    </source>
</evidence>
<dbReference type="EMBL" id="JACHEP010000025">
    <property type="protein sequence ID" value="MBB5325973.1"/>
    <property type="molecule type" value="Genomic_DNA"/>
</dbReference>
<dbReference type="InterPro" id="IPR000390">
    <property type="entry name" value="Small_drug/metabolite_transptr"/>
</dbReference>
<keyword evidence="10" id="KW-1185">Reference proteome</keyword>
<dbReference type="FunFam" id="1.10.3730.20:FF:000001">
    <property type="entry name" value="Quaternary ammonium compound resistance transporter SugE"/>
    <property type="match status" value="1"/>
</dbReference>
<dbReference type="RefSeq" id="WP_183255973.1">
    <property type="nucleotide sequence ID" value="NZ_JACHEP010000025.1"/>
</dbReference>
<keyword evidence="5 8" id="KW-1133">Transmembrane helix</keyword>
<dbReference type="InterPro" id="IPR045324">
    <property type="entry name" value="Small_multidrug_res"/>
</dbReference>
<organism evidence="9 10">
    <name type="scientific">Anoxybacteroides tepidamans</name>
    <dbReference type="NCBI Taxonomy" id="265948"/>
    <lineage>
        <taxon>Bacteria</taxon>
        <taxon>Bacillati</taxon>
        <taxon>Bacillota</taxon>
        <taxon>Bacilli</taxon>
        <taxon>Bacillales</taxon>
        <taxon>Anoxybacillaceae</taxon>
        <taxon>Anoxybacteroides</taxon>
    </lineage>
</organism>
<protein>
    <submittedName>
        <fullName evidence="9">Paired small multidrug resistance pump</fullName>
    </submittedName>
</protein>
<dbReference type="SUPFAM" id="SSF103481">
    <property type="entry name" value="Multidrug resistance efflux transporter EmrE"/>
    <property type="match status" value="1"/>
</dbReference>
<comment type="subcellular location">
    <subcellularLocation>
        <location evidence="1 7">Cell membrane</location>
        <topology evidence="1 7">Multi-pass membrane protein</topology>
    </subcellularLocation>
</comment>
<dbReference type="PANTHER" id="PTHR30561">
    <property type="entry name" value="SMR FAMILY PROTON-DEPENDENT DRUG EFFLUX TRANSPORTER SUGE"/>
    <property type="match status" value="1"/>
</dbReference>
<reference evidence="9 10" key="1">
    <citation type="submission" date="2020-08" db="EMBL/GenBank/DDBJ databases">
        <title>Genomic Encyclopedia of Type Strains, Phase IV (KMG-IV): sequencing the most valuable type-strain genomes for metagenomic binning, comparative biology and taxonomic classification.</title>
        <authorList>
            <person name="Goeker M."/>
        </authorList>
    </citation>
    <scope>NUCLEOTIDE SEQUENCE [LARGE SCALE GENOMIC DNA]</scope>
    <source>
        <strain evidence="9 10">DSM 16325</strain>
    </source>
</reference>
<keyword evidence="3" id="KW-1003">Cell membrane</keyword>
<feature type="transmembrane region" description="Helical" evidence="8">
    <location>
        <begin position="86"/>
        <end position="103"/>
    </location>
</feature>